<dbReference type="Proteomes" id="UP001445335">
    <property type="component" value="Unassembled WGS sequence"/>
</dbReference>
<dbReference type="EMBL" id="JALJOU010000009">
    <property type="protein sequence ID" value="KAK9842087.1"/>
    <property type="molecule type" value="Genomic_DNA"/>
</dbReference>
<dbReference type="AlphaFoldDB" id="A0AAW1S904"/>
<keyword evidence="3" id="KW-1185">Reference proteome</keyword>
<evidence type="ECO:0000313" key="2">
    <source>
        <dbReference type="EMBL" id="KAK9842087.1"/>
    </source>
</evidence>
<sequence length="78" mass="8302">MLRDALQEVQVVKETAAKVDLHAARELAGRAVSTARNVVDGRLRRNGGNQISPSNDQLDRAGNEASGRLTKLPAAALL</sequence>
<proteinExistence type="predicted"/>
<comment type="caution">
    <text evidence="2">The sequence shown here is derived from an EMBL/GenBank/DDBJ whole genome shotgun (WGS) entry which is preliminary data.</text>
</comment>
<protein>
    <submittedName>
        <fullName evidence="2">Uncharacterized protein</fullName>
    </submittedName>
</protein>
<organism evidence="2 3">
    <name type="scientific">Elliptochloris bilobata</name>
    <dbReference type="NCBI Taxonomy" id="381761"/>
    <lineage>
        <taxon>Eukaryota</taxon>
        <taxon>Viridiplantae</taxon>
        <taxon>Chlorophyta</taxon>
        <taxon>core chlorophytes</taxon>
        <taxon>Trebouxiophyceae</taxon>
        <taxon>Trebouxiophyceae incertae sedis</taxon>
        <taxon>Elliptochloris clade</taxon>
        <taxon>Elliptochloris</taxon>
    </lineage>
</organism>
<name>A0AAW1S904_9CHLO</name>
<accession>A0AAW1S904</accession>
<feature type="compositionally biased region" description="Polar residues" evidence="1">
    <location>
        <begin position="47"/>
        <end position="56"/>
    </location>
</feature>
<gene>
    <name evidence="2" type="ORF">WJX81_007840</name>
</gene>
<reference evidence="2 3" key="1">
    <citation type="journal article" date="2024" name="Nat. Commun.">
        <title>Phylogenomics reveals the evolutionary origins of lichenization in chlorophyte algae.</title>
        <authorList>
            <person name="Puginier C."/>
            <person name="Libourel C."/>
            <person name="Otte J."/>
            <person name="Skaloud P."/>
            <person name="Haon M."/>
            <person name="Grisel S."/>
            <person name="Petersen M."/>
            <person name="Berrin J.G."/>
            <person name="Delaux P.M."/>
            <person name="Dal Grande F."/>
            <person name="Keller J."/>
        </authorList>
    </citation>
    <scope>NUCLEOTIDE SEQUENCE [LARGE SCALE GENOMIC DNA]</scope>
    <source>
        <strain evidence="2 3">SAG 245.80</strain>
    </source>
</reference>
<feature type="region of interest" description="Disordered" evidence="1">
    <location>
        <begin position="41"/>
        <end position="78"/>
    </location>
</feature>
<evidence type="ECO:0000256" key="1">
    <source>
        <dbReference type="SAM" id="MobiDB-lite"/>
    </source>
</evidence>
<evidence type="ECO:0000313" key="3">
    <source>
        <dbReference type="Proteomes" id="UP001445335"/>
    </source>
</evidence>